<accession>A0A084T0L3</accession>
<evidence type="ECO:0000313" key="3">
    <source>
        <dbReference type="Proteomes" id="UP000028547"/>
    </source>
</evidence>
<feature type="compositionally biased region" description="Acidic residues" evidence="1">
    <location>
        <begin position="158"/>
        <end position="170"/>
    </location>
</feature>
<proteinExistence type="predicted"/>
<dbReference type="EMBL" id="JPMI01000022">
    <property type="protein sequence ID" value="KFA94248.1"/>
    <property type="molecule type" value="Genomic_DNA"/>
</dbReference>
<dbReference type="AlphaFoldDB" id="A0A084T0L3"/>
<name>A0A084T0L3_9BACT</name>
<feature type="compositionally biased region" description="Basic and acidic residues" evidence="1">
    <location>
        <begin position="145"/>
        <end position="157"/>
    </location>
</feature>
<dbReference type="Proteomes" id="UP000028547">
    <property type="component" value="Unassembled WGS sequence"/>
</dbReference>
<organism evidence="2 3">
    <name type="scientific">Archangium violaceum Cb vi76</name>
    <dbReference type="NCBI Taxonomy" id="1406225"/>
    <lineage>
        <taxon>Bacteria</taxon>
        <taxon>Pseudomonadati</taxon>
        <taxon>Myxococcota</taxon>
        <taxon>Myxococcia</taxon>
        <taxon>Myxococcales</taxon>
        <taxon>Cystobacterineae</taxon>
        <taxon>Archangiaceae</taxon>
        <taxon>Archangium</taxon>
    </lineage>
</organism>
<sequence length="170" mass="19777">MLNFVADTNQQEAFKNHIIDYRSIPPPAIAHFNTRDEAYAWLNSLSQPPSGGKILIGDEYFNIWYSREEGFRELWRNDIAELFLDDSSSKHLPPVAASFNTREEALEWLTSHPASPMLLVTIAGERYHAVYHKNLNRHTLHSLSRLREEREKRKAEQEQQENAESEPSEE</sequence>
<protein>
    <submittedName>
        <fullName evidence="2">Uncharacterized protein</fullName>
    </submittedName>
</protein>
<feature type="region of interest" description="Disordered" evidence="1">
    <location>
        <begin position="142"/>
        <end position="170"/>
    </location>
</feature>
<evidence type="ECO:0000256" key="1">
    <source>
        <dbReference type="SAM" id="MobiDB-lite"/>
    </source>
</evidence>
<evidence type="ECO:0000313" key="2">
    <source>
        <dbReference type="EMBL" id="KFA94248.1"/>
    </source>
</evidence>
<gene>
    <name evidence="2" type="ORF">Q664_04110</name>
</gene>
<reference evidence="2 3" key="1">
    <citation type="submission" date="2014-07" db="EMBL/GenBank/DDBJ databases">
        <title>Draft Genome Sequence of Gephyronic Acid Producer, Cystobacter violaceus Strain Cb vi76.</title>
        <authorList>
            <person name="Stevens D.C."/>
            <person name="Young J."/>
            <person name="Carmichael R."/>
            <person name="Tan J."/>
            <person name="Taylor R.E."/>
        </authorList>
    </citation>
    <scope>NUCLEOTIDE SEQUENCE [LARGE SCALE GENOMIC DNA]</scope>
    <source>
        <strain evidence="2 3">Cb vi76</strain>
    </source>
</reference>
<comment type="caution">
    <text evidence="2">The sequence shown here is derived from an EMBL/GenBank/DDBJ whole genome shotgun (WGS) entry which is preliminary data.</text>
</comment>